<dbReference type="InterPro" id="IPR035906">
    <property type="entry name" value="MetI-like_sf"/>
</dbReference>
<comment type="subcellular location">
    <subcellularLocation>
        <location evidence="1 7">Cell membrane</location>
        <topology evidence="1 7">Multi-pass membrane protein</topology>
    </subcellularLocation>
</comment>
<keyword evidence="6 7" id="KW-0472">Membrane</keyword>
<dbReference type="Gene3D" id="1.10.3720.10">
    <property type="entry name" value="MetI-like"/>
    <property type="match status" value="1"/>
</dbReference>
<dbReference type="EMBL" id="CP147247">
    <property type="protein sequence ID" value="WYJ91371.1"/>
    <property type="molecule type" value="Genomic_DNA"/>
</dbReference>
<evidence type="ECO:0000313" key="9">
    <source>
        <dbReference type="EMBL" id="OTP10612.1"/>
    </source>
</evidence>
<organism evidence="9">
    <name type="scientific">Candidatus Enterococcus clewellii</name>
    <dbReference type="NCBI Taxonomy" id="1834193"/>
    <lineage>
        <taxon>Bacteria</taxon>
        <taxon>Bacillati</taxon>
        <taxon>Bacillota</taxon>
        <taxon>Bacilli</taxon>
        <taxon>Lactobacillales</taxon>
        <taxon>Enterococcaceae</taxon>
        <taxon>Enterococcus</taxon>
    </lineage>
</organism>
<dbReference type="Pfam" id="PF00528">
    <property type="entry name" value="BPD_transp_1"/>
    <property type="match status" value="1"/>
</dbReference>
<evidence type="ECO:0000256" key="7">
    <source>
        <dbReference type="RuleBase" id="RU363032"/>
    </source>
</evidence>
<dbReference type="GO" id="GO:0005886">
    <property type="term" value="C:plasma membrane"/>
    <property type="evidence" value="ECO:0007669"/>
    <property type="project" value="UniProtKB-SubCell"/>
</dbReference>
<reference evidence="10" key="2">
    <citation type="submission" date="2017-05" db="EMBL/GenBank/DDBJ databases">
        <authorList>
            <consortium name="The Broad Institute Genomics Platform"/>
            <consortium name="The Broad Institute Genomic Center for Infectious Diseases"/>
            <person name="Earl A."/>
            <person name="Manson A."/>
            <person name="Schwartman J."/>
            <person name="Gilmore M."/>
            <person name="Abouelleil A."/>
            <person name="Cao P."/>
            <person name="Chapman S."/>
            <person name="Cusick C."/>
            <person name="Shea T."/>
            <person name="Young S."/>
            <person name="Neafsey D."/>
            <person name="Nusbaum C."/>
            <person name="Birren B."/>
        </authorList>
    </citation>
    <scope>NUCLEOTIDE SEQUENCE</scope>
    <source>
        <strain evidence="10">9E7_DIV0242</strain>
    </source>
</reference>
<protein>
    <recommendedName>
        <fullName evidence="8">ABC transmembrane type-1 domain-containing protein</fullName>
    </recommendedName>
</protein>
<evidence type="ECO:0000256" key="1">
    <source>
        <dbReference type="ARBA" id="ARBA00004651"/>
    </source>
</evidence>
<dbReference type="EMBL" id="NGMM01000008">
    <property type="protein sequence ID" value="OTP10612.1"/>
    <property type="molecule type" value="Genomic_DNA"/>
</dbReference>
<reference evidence="9" key="1">
    <citation type="submission" date="2017-05" db="EMBL/GenBank/DDBJ databases">
        <title>The Genome Sequence of Enterococcus sp. 9E7_DIV0242.</title>
        <authorList>
            <consortium name="The Broad Institute Genomics Platform"/>
            <consortium name="The Broad Institute Genomic Center for Infectious Diseases"/>
            <person name="Earl A."/>
            <person name="Manson A."/>
            <person name="Schwartman J."/>
            <person name="Gilmore M."/>
            <person name="Abouelleil A."/>
            <person name="Cao P."/>
            <person name="Chapman S."/>
            <person name="Cusick C."/>
            <person name="Shea T."/>
            <person name="Young S."/>
            <person name="Neafsey D."/>
            <person name="Nusbaum C."/>
            <person name="Birren B."/>
        </authorList>
    </citation>
    <scope>NUCLEOTIDE SEQUENCE [LARGE SCALE GENOMIC DNA]</scope>
    <source>
        <strain evidence="9">9E7_DIV0242</strain>
    </source>
</reference>
<name>A0A242JZG4_9ENTE</name>
<dbReference type="PANTHER" id="PTHR43744">
    <property type="entry name" value="ABC TRANSPORTER PERMEASE PROTEIN MG189-RELATED-RELATED"/>
    <property type="match status" value="1"/>
</dbReference>
<evidence type="ECO:0000313" key="11">
    <source>
        <dbReference type="Proteomes" id="UP000195141"/>
    </source>
</evidence>
<sequence>MELGKKKTMSFSKKRSNVVQDKDSKIFSLINVILLLIFTVVIVVPIWNIIASSFASSTALAEGNFIFWPSEISFENYNRVLKDPSIWRSLLVSIGKTVIGVAAHTLFCAIMAYALSKRDLKGRALYSTMGIITMFFTGGMIPTYLLIKSLGLLNTFWVYIIPALLSYYDVIILMNFFRDVPVSLEKSAKIDGASDWKVFTSIYAPLSKPALATIALFHGVWQWNDFMTAKLYVTDKALHPLQMKLYEIITQSQAASSQGLNAALTINTTSKGVQLATIVITTVPIIMIYPLLQRHFISGMMLGAVKE</sequence>
<dbReference type="GO" id="GO:0055085">
    <property type="term" value="P:transmembrane transport"/>
    <property type="evidence" value="ECO:0007669"/>
    <property type="project" value="InterPro"/>
</dbReference>
<dbReference type="InterPro" id="IPR000515">
    <property type="entry name" value="MetI-like"/>
</dbReference>
<dbReference type="CDD" id="cd06261">
    <property type="entry name" value="TM_PBP2"/>
    <property type="match status" value="1"/>
</dbReference>
<dbReference type="AlphaFoldDB" id="A0A242JZG4"/>
<feature type="transmembrane region" description="Helical" evidence="7">
    <location>
        <begin position="124"/>
        <end position="144"/>
    </location>
</feature>
<comment type="similarity">
    <text evidence="7">Belongs to the binding-protein-dependent transport system permease family.</text>
</comment>
<evidence type="ECO:0000256" key="4">
    <source>
        <dbReference type="ARBA" id="ARBA00022692"/>
    </source>
</evidence>
<keyword evidence="5 7" id="KW-1133">Transmembrane helix</keyword>
<accession>A0A242JZG4</accession>
<feature type="transmembrane region" description="Helical" evidence="7">
    <location>
        <begin position="273"/>
        <end position="292"/>
    </location>
</feature>
<feature type="domain" description="ABC transmembrane type-1" evidence="8">
    <location>
        <begin position="90"/>
        <end position="292"/>
    </location>
</feature>
<proteinExistence type="inferred from homology"/>
<reference evidence="10" key="3">
    <citation type="submission" date="2024-03" db="EMBL/GenBank/DDBJ databases">
        <title>The Genome Sequence of Enterococcus sp. DIV0242b.</title>
        <authorList>
            <consortium name="The Broad Institute Genomics Platform"/>
            <consortium name="The Broad Institute Microbial Omics Core"/>
            <consortium name="The Broad Institute Genomic Center for Infectious Diseases"/>
            <person name="Earl A."/>
            <person name="Manson A."/>
            <person name="Gilmore M."/>
            <person name="Schwartman J."/>
            <person name="Shea T."/>
            <person name="Abouelleil A."/>
            <person name="Cao P."/>
            <person name="Chapman S."/>
            <person name="Cusick C."/>
            <person name="Young S."/>
            <person name="Neafsey D."/>
            <person name="Nusbaum C."/>
            <person name="Birren B."/>
        </authorList>
    </citation>
    <scope>NUCLEOTIDE SEQUENCE</scope>
    <source>
        <strain evidence="10">9E7_DIV0242</strain>
    </source>
</reference>
<dbReference type="OrthoDB" id="9794684at2"/>
<feature type="transmembrane region" description="Helical" evidence="7">
    <location>
        <begin position="86"/>
        <end position="112"/>
    </location>
</feature>
<feature type="transmembrane region" description="Helical" evidence="7">
    <location>
        <begin position="198"/>
        <end position="221"/>
    </location>
</feature>
<feature type="transmembrane region" description="Helical" evidence="7">
    <location>
        <begin position="26"/>
        <end position="50"/>
    </location>
</feature>
<dbReference type="Proteomes" id="UP000195141">
    <property type="component" value="Chromosome"/>
</dbReference>
<keyword evidence="4 7" id="KW-0812">Transmembrane</keyword>
<dbReference type="PANTHER" id="PTHR43744:SF9">
    <property type="entry name" value="POLYGALACTURONAN_RHAMNOGALACTURONAN TRANSPORT SYSTEM PERMEASE PROTEIN YTCP"/>
    <property type="match status" value="1"/>
</dbReference>
<gene>
    <name evidence="10" type="ORF">A5888_003139</name>
    <name evidence="9" type="ORF">A5888_003910</name>
</gene>
<dbReference type="PROSITE" id="PS50928">
    <property type="entry name" value="ABC_TM1"/>
    <property type="match status" value="1"/>
</dbReference>
<evidence type="ECO:0000259" key="8">
    <source>
        <dbReference type="PROSITE" id="PS50928"/>
    </source>
</evidence>
<keyword evidence="2 7" id="KW-0813">Transport</keyword>
<feature type="transmembrane region" description="Helical" evidence="7">
    <location>
        <begin position="156"/>
        <end position="177"/>
    </location>
</feature>
<keyword evidence="3" id="KW-1003">Cell membrane</keyword>
<keyword evidence="11" id="KW-1185">Reference proteome</keyword>
<dbReference type="SUPFAM" id="SSF161098">
    <property type="entry name" value="MetI-like"/>
    <property type="match status" value="1"/>
</dbReference>
<evidence type="ECO:0000256" key="3">
    <source>
        <dbReference type="ARBA" id="ARBA00022475"/>
    </source>
</evidence>
<evidence type="ECO:0000256" key="2">
    <source>
        <dbReference type="ARBA" id="ARBA00022448"/>
    </source>
</evidence>
<evidence type="ECO:0000256" key="5">
    <source>
        <dbReference type="ARBA" id="ARBA00022989"/>
    </source>
</evidence>
<evidence type="ECO:0000256" key="6">
    <source>
        <dbReference type="ARBA" id="ARBA00023136"/>
    </source>
</evidence>
<evidence type="ECO:0000313" key="10">
    <source>
        <dbReference type="EMBL" id="WYJ91371.1"/>
    </source>
</evidence>